<dbReference type="Gene3D" id="3.30.230.10">
    <property type="match status" value="1"/>
</dbReference>
<protein>
    <submittedName>
        <fullName evidence="3">Unannotated protein</fullName>
    </submittedName>
</protein>
<proteinExistence type="predicted"/>
<dbReference type="SUPFAM" id="SSF54211">
    <property type="entry name" value="Ribosomal protein S5 domain 2-like"/>
    <property type="match status" value="1"/>
</dbReference>
<dbReference type="InterPro" id="IPR008269">
    <property type="entry name" value="Lon_proteolytic"/>
</dbReference>
<dbReference type="GO" id="GO:0004252">
    <property type="term" value="F:serine-type endopeptidase activity"/>
    <property type="evidence" value="ECO:0007669"/>
    <property type="project" value="InterPro"/>
</dbReference>
<dbReference type="InterPro" id="IPR014721">
    <property type="entry name" value="Ribsml_uS5_D2-typ_fold_subgr"/>
</dbReference>
<dbReference type="GO" id="GO:0006508">
    <property type="term" value="P:proteolysis"/>
    <property type="evidence" value="ECO:0007669"/>
    <property type="project" value="InterPro"/>
</dbReference>
<sequence length="384" mass="40544">MDTPIVPPPPTSASAGRSWGIYVALPLVTISWLILFGIVLAAAFRIDRYELAPGDAIAVAPRINFAALEDGDEVPERFLTDDGIHFVTALGGQLSVLDAVLGWIDPYVQVDTFRDRFGDRTPEENRQIGFQSMVTSKQIAQFVALQKLGMDAELVEGRAEVASVVCDGAPDENSACENLEEGDTIVAINGVEIPSLAALLAEMSQPTYAIGQTVTVSVVPEDASSSTFDRSRAQDRTIQLMGSDDGTRPIIGIVPADTRTVRLPFDVQISTTDIGGPSAGLSFTLSLLDELTEGNLMGNGRVAATGTIRQDGTVGGIGALVQKAVAVRESGVTLFLVPSEQSDEEIAQAQKAAGKSVKIVAVSDLDEALEALRQNGGDPLPPIK</sequence>
<evidence type="ECO:0000313" key="3">
    <source>
        <dbReference type="EMBL" id="CAB4567258.1"/>
    </source>
</evidence>
<evidence type="ECO:0000256" key="1">
    <source>
        <dbReference type="SAM" id="Phobius"/>
    </source>
</evidence>
<dbReference type="InterPro" id="IPR020568">
    <property type="entry name" value="Ribosomal_Su5_D2-typ_SF"/>
</dbReference>
<feature type="transmembrane region" description="Helical" evidence="1">
    <location>
        <begin position="20"/>
        <end position="44"/>
    </location>
</feature>
<dbReference type="Gene3D" id="2.30.42.10">
    <property type="match status" value="1"/>
</dbReference>
<keyword evidence="1" id="KW-0812">Transmembrane</keyword>
<evidence type="ECO:0000259" key="2">
    <source>
        <dbReference type="Pfam" id="PF05362"/>
    </source>
</evidence>
<dbReference type="PANTHER" id="PTHR10046">
    <property type="entry name" value="ATP DEPENDENT LON PROTEASE FAMILY MEMBER"/>
    <property type="match status" value="1"/>
</dbReference>
<dbReference type="EMBL" id="CAEZTQ010000030">
    <property type="protein sequence ID" value="CAB4567258.1"/>
    <property type="molecule type" value="Genomic_DNA"/>
</dbReference>
<reference evidence="3" key="1">
    <citation type="submission" date="2020-05" db="EMBL/GenBank/DDBJ databases">
        <authorList>
            <person name="Chiriac C."/>
            <person name="Salcher M."/>
            <person name="Ghai R."/>
            <person name="Kavagutti S V."/>
        </authorList>
    </citation>
    <scope>NUCLEOTIDE SEQUENCE</scope>
</reference>
<keyword evidence="1" id="KW-1133">Transmembrane helix</keyword>
<feature type="domain" description="Lon proteolytic" evidence="2">
    <location>
        <begin position="275"/>
        <end position="371"/>
    </location>
</feature>
<dbReference type="InterPro" id="IPR027065">
    <property type="entry name" value="Lon_Prtase"/>
</dbReference>
<dbReference type="InterPro" id="IPR036034">
    <property type="entry name" value="PDZ_sf"/>
</dbReference>
<dbReference type="GO" id="GO:0030163">
    <property type="term" value="P:protein catabolic process"/>
    <property type="evidence" value="ECO:0007669"/>
    <property type="project" value="InterPro"/>
</dbReference>
<dbReference type="GO" id="GO:0005524">
    <property type="term" value="F:ATP binding"/>
    <property type="evidence" value="ECO:0007669"/>
    <property type="project" value="InterPro"/>
</dbReference>
<dbReference type="GO" id="GO:0004176">
    <property type="term" value="F:ATP-dependent peptidase activity"/>
    <property type="evidence" value="ECO:0007669"/>
    <property type="project" value="InterPro"/>
</dbReference>
<dbReference type="AlphaFoldDB" id="A0A6J6E1J7"/>
<accession>A0A6J6E1J7</accession>
<gene>
    <name evidence="3" type="ORF">UFOPK1704_00251</name>
</gene>
<keyword evidence="1" id="KW-0472">Membrane</keyword>
<name>A0A6J6E1J7_9ZZZZ</name>
<organism evidence="3">
    <name type="scientific">freshwater metagenome</name>
    <dbReference type="NCBI Taxonomy" id="449393"/>
    <lineage>
        <taxon>unclassified sequences</taxon>
        <taxon>metagenomes</taxon>
        <taxon>ecological metagenomes</taxon>
    </lineage>
</organism>
<dbReference type="SUPFAM" id="SSF50156">
    <property type="entry name" value="PDZ domain-like"/>
    <property type="match status" value="1"/>
</dbReference>
<dbReference type="Pfam" id="PF05362">
    <property type="entry name" value="Lon_C"/>
    <property type="match status" value="1"/>
</dbReference>